<feature type="non-terminal residue" evidence="4">
    <location>
        <position position="1"/>
    </location>
</feature>
<dbReference type="EMBL" id="CAXIEN010000001">
    <property type="protein sequence ID" value="CAL1261051.1"/>
    <property type="molecule type" value="Genomic_DNA"/>
</dbReference>
<name>A0AAV1YSX1_9ARAC</name>
<dbReference type="InterPro" id="IPR016024">
    <property type="entry name" value="ARM-type_fold"/>
</dbReference>
<feature type="region of interest" description="Disordered" evidence="2">
    <location>
        <begin position="191"/>
        <end position="214"/>
    </location>
</feature>
<dbReference type="PROSITE" id="PS50077">
    <property type="entry name" value="HEAT_REPEAT"/>
    <property type="match status" value="1"/>
</dbReference>
<evidence type="ECO:0000313" key="5">
    <source>
        <dbReference type="Proteomes" id="UP001497382"/>
    </source>
</evidence>
<protein>
    <recommendedName>
        <fullName evidence="3">Dynein axonemal assembly factor 5 TPR repeats domain-containing protein</fullName>
    </recommendedName>
</protein>
<accession>A0AAV1YSX1</accession>
<reference evidence="4 5" key="1">
    <citation type="submission" date="2024-04" db="EMBL/GenBank/DDBJ databases">
        <authorList>
            <person name="Rising A."/>
            <person name="Reimegard J."/>
            <person name="Sonavane S."/>
            <person name="Akerstrom W."/>
            <person name="Nylinder S."/>
            <person name="Hedman E."/>
            <person name="Kallberg Y."/>
        </authorList>
    </citation>
    <scope>NUCLEOTIDE SEQUENCE [LARGE SCALE GENOMIC DNA]</scope>
</reference>
<dbReference type="AlphaFoldDB" id="A0AAV1YSX1"/>
<feature type="repeat" description="HEAT" evidence="1">
    <location>
        <begin position="479"/>
        <end position="516"/>
    </location>
</feature>
<organism evidence="4 5">
    <name type="scientific">Larinioides sclopetarius</name>
    <dbReference type="NCBI Taxonomy" id="280406"/>
    <lineage>
        <taxon>Eukaryota</taxon>
        <taxon>Metazoa</taxon>
        <taxon>Ecdysozoa</taxon>
        <taxon>Arthropoda</taxon>
        <taxon>Chelicerata</taxon>
        <taxon>Arachnida</taxon>
        <taxon>Araneae</taxon>
        <taxon>Araneomorphae</taxon>
        <taxon>Entelegynae</taxon>
        <taxon>Araneoidea</taxon>
        <taxon>Araneidae</taxon>
        <taxon>Larinioides</taxon>
    </lineage>
</organism>
<feature type="compositionally biased region" description="Low complexity" evidence="2">
    <location>
        <begin position="191"/>
        <end position="201"/>
    </location>
</feature>
<dbReference type="InterPro" id="IPR021133">
    <property type="entry name" value="HEAT_type_2"/>
</dbReference>
<evidence type="ECO:0000313" key="4">
    <source>
        <dbReference type="EMBL" id="CAL1261051.1"/>
    </source>
</evidence>
<evidence type="ECO:0000256" key="2">
    <source>
        <dbReference type="SAM" id="MobiDB-lite"/>
    </source>
</evidence>
<dbReference type="Proteomes" id="UP001497382">
    <property type="component" value="Unassembled WGS sequence"/>
</dbReference>
<dbReference type="InterPro" id="IPR057978">
    <property type="entry name" value="TPR_DAAF5"/>
</dbReference>
<evidence type="ECO:0000256" key="1">
    <source>
        <dbReference type="PROSITE-ProRule" id="PRU00103"/>
    </source>
</evidence>
<evidence type="ECO:0000259" key="3">
    <source>
        <dbReference type="Pfam" id="PF25757"/>
    </source>
</evidence>
<keyword evidence="5" id="KW-1185">Reference proteome</keyword>
<dbReference type="SUPFAM" id="SSF48371">
    <property type="entry name" value="ARM repeat"/>
    <property type="match status" value="1"/>
</dbReference>
<dbReference type="Pfam" id="PF25757">
    <property type="entry name" value="TPR_DNAAF5"/>
    <property type="match status" value="1"/>
</dbReference>
<proteinExistence type="predicted"/>
<sequence length="725" mass="81910">YGYGNKVICFCDLFYYYFLSVLTSQRFFNYGPVCCLKLNFTFCVKMENLDDIYNLLFSARKLERDQGMNHLKEYLSKSSIETIHSVEKIILNKLNTPESGWESKHGALLGAKSVIMHLRGNNLDENTLSFLQIVYERSLGFLTDNEVRIRLAAGEVLGSLCYLKGPEVYNQCKDYLLQLIKDNMERDVMDTSDTSDVFSSDAEGDTNEPPKGQRVRRLSSDAAQIFHDTAGWKCLETSMKCLQFMVDGCGENFKSLITNEFLDLLFKTLSHTNRFVRETGYYVLASLVSCGTSCKDNAYNAFAAENFGHQISVQLGVGLSDNWSQVRLASSECARKFLLSFEREDEREVFFPVLLPKMCLNRYYIADGVRIYSQESWRRIVKENGRMFVKKYIDKFVQHYISQTKADNHAVREAACACIAELASKIDHEATKPYVSQLLQTLLDCFCDDSWPVRDAACLACGNFVLCFPNESKVVLEKLYPLFFTNLKDGIPSVRQGAAGALANVVKAYGVEAYLTIKPQVVEGLKGVKDQPSESEKYGALDKGPATFGVVKKLRDNDMELHTNQQMYSCGSLAPKMGRGGGCSDHKFRKPSEPWELADGCVHLVVELSQINELTSHICEIIPLLHEAANFKHYTHHVCLLESLCKQLPNLCKGIGKRHFKQFLEMFLEDIFYSLTCENILTSSAASQCLTLLSNMLGPNILRARVENLNPGYLKLMDTSMMVDP</sequence>
<dbReference type="Gene3D" id="1.25.10.10">
    <property type="entry name" value="Leucine-rich Repeat Variant"/>
    <property type="match status" value="2"/>
</dbReference>
<feature type="domain" description="Dynein axonemal assembly factor 5 TPR repeats" evidence="3">
    <location>
        <begin position="293"/>
        <end position="496"/>
    </location>
</feature>
<dbReference type="InterPro" id="IPR052623">
    <property type="entry name" value="DAAF5"/>
</dbReference>
<comment type="caution">
    <text evidence="4">The sequence shown here is derived from an EMBL/GenBank/DDBJ whole genome shotgun (WGS) entry which is preliminary data.</text>
</comment>
<dbReference type="PANTHER" id="PTHR16216">
    <property type="entry name" value="DYNEIN ASSEMBLY FACTOR 5, AXONEMAL"/>
    <property type="match status" value="1"/>
</dbReference>
<dbReference type="InterPro" id="IPR011989">
    <property type="entry name" value="ARM-like"/>
</dbReference>
<gene>
    <name evidence="4" type="ORF">LARSCL_LOCUS180</name>
</gene>
<dbReference type="PANTHER" id="PTHR16216:SF2">
    <property type="entry name" value="DYNEIN AXONEMAL ASSEMBLY FACTOR 5"/>
    <property type="match status" value="1"/>
</dbReference>